<feature type="transmembrane region" description="Helical" evidence="1">
    <location>
        <begin position="50"/>
        <end position="67"/>
    </location>
</feature>
<comment type="caution">
    <text evidence="2">The sequence shown here is derived from an EMBL/GenBank/DDBJ whole genome shotgun (WGS) entry which is preliminary data.</text>
</comment>
<sequence>MNKSKYNSANPLINILSYIFLGCGIIIFSLEIVNFFKSEDYSMVDSSGKYFMITFMLFWYVGLRYMIKKKFNKPGS</sequence>
<dbReference type="PROSITE" id="PS51257">
    <property type="entry name" value="PROKAR_LIPOPROTEIN"/>
    <property type="match status" value="1"/>
</dbReference>
<proteinExistence type="predicted"/>
<accession>A0A2T0WVH7</accession>
<dbReference type="AlphaFoldDB" id="A0A2T0WVH7"/>
<dbReference type="OrthoDB" id="840158at2"/>
<dbReference type="EMBL" id="PVTR01000001">
    <property type="protein sequence ID" value="PRY90696.1"/>
    <property type="molecule type" value="Genomic_DNA"/>
</dbReference>
<feature type="transmembrane region" description="Helical" evidence="1">
    <location>
        <begin position="12"/>
        <end position="30"/>
    </location>
</feature>
<keyword evidence="1" id="KW-0472">Membrane</keyword>
<evidence type="ECO:0000256" key="1">
    <source>
        <dbReference type="SAM" id="Phobius"/>
    </source>
</evidence>
<organism evidence="2 3">
    <name type="scientific">Mongoliibacter ruber</name>
    <dbReference type="NCBI Taxonomy" id="1750599"/>
    <lineage>
        <taxon>Bacteria</taxon>
        <taxon>Pseudomonadati</taxon>
        <taxon>Bacteroidota</taxon>
        <taxon>Cytophagia</taxon>
        <taxon>Cytophagales</taxon>
        <taxon>Cyclobacteriaceae</taxon>
        <taxon>Mongoliibacter</taxon>
    </lineage>
</organism>
<name>A0A2T0WVH7_9BACT</name>
<reference evidence="2 3" key="1">
    <citation type="submission" date="2018-03" db="EMBL/GenBank/DDBJ databases">
        <title>Genomic Encyclopedia of Archaeal and Bacterial Type Strains, Phase II (KMG-II): from individual species to whole genera.</title>
        <authorList>
            <person name="Goeker M."/>
        </authorList>
    </citation>
    <scope>NUCLEOTIDE SEQUENCE [LARGE SCALE GENOMIC DNA]</scope>
    <source>
        <strain evidence="2 3">DSM 27929</strain>
    </source>
</reference>
<gene>
    <name evidence="2" type="ORF">CLW00_101361</name>
</gene>
<keyword evidence="3" id="KW-1185">Reference proteome</keyword>
<evidence type="ECO:0000313" key="3">
    <source>
        <dbReference type="Proteomes" id="UP000238157"/>
    </source>
</evidence>
<keyword evidence="1" id="KW-1133">Transmembrane helix</keyword>
<keyword evidence="1" id="KW-0812">Transmembrane</keyword>
<dbReference type="RefSeq" id="WP_106131921.1">
    <property type="nucleotide sequence ID" value="NZ_PVTR01000001.1"/>
</dbReference>
<dbReference type="Proteomes" id="UP000238157">
    <property type="component" value="Unassembled WGS sequence"/>
</dbReference>
<protein>
    <submittedName>
        <fullName evidence="2">Uncharacterized protein</fullName>
    </submittedName>
</protein>
<evidence type="ECO:0000313" key="2">
    <source>
        <dbReference type="EMBL" id="PRY90696.1"/>
    </source>
</evidence>